<keyword evidence="2" id="KW-1185">Reference proteome</keyword>
<evidence type="ECO:0000313" key="1">
    <source>
        <dbReference type="EMBL" id="GIY28666.1"/>
    </source>
</evidence>
<proteinExistence type="predicted"/>
<accession>A0AAV4S650</accession>
<dbReference type="AlphaFoldDB" id="A0AAV4S650"/>
<name>A0AAV4S650_CAEEX</name>
<reference evidence="1 2" key="1">
    <citation type="submission" date="2021-06" db="EMBL/GenBank/DDBJ databases">
        <title>Caerostris extrusa draft genome.</title>
        <authorList>
            <person name="Kono N."/>
            <person name="Arakawa K."/>
        </authorList>
    </citation>
    <scope>NUCLEOTIDE SEQUENCE [LARGE SCALE GENOMIC DNA]</scope>
</reference>
<dbReference type="Proteomes" id="UP001054945">
    <property type="component" value="Unassembled WGS sequence"/>
</dbReference>
<protein>
    <submittedName>
        <fullName evidence="1">Uncharacterized protein</fullName>
    </submittedName>
</protein>
<gene>
    <name evidence="1" type="ORF">CEXT_762561</name>
</gene>
<organism evidence="1 2">
    <name type="scientific">Caerostris extrusa</name>
    <name type="common">Bark spider</name>
    <name type="synonym">Caerostris bankana</name>
    <dbReference type="NCBI Taxonomy" id="172846"/>
    <lineage>
        <taxon>Eukaryota</taxon>
        <taxon>Metazoa</taxon>
        <taxon>Ecdysozoa</taxon>
        <taxon>Arthropoda</taxon>
        <taxon>Chelicerata</taxon>
        <taxon>Arachnida</taxon>
        <taxon>Araneae</taxon>
        <taxon>Araneomorphae</taxon>
        <taxon>Entelegynae</taxon>
        <taxon>Araneoidea</taxon>
        <taxon>Araneidae</taxon>
        <taxon>Caerostris</taxon>
    </lineage>
</organism>
<sequence>MLHYEMELQNNHLILPQGCCTESASPWPSPKATAYACAMPSVAYTTLAARKPELCGSTTTFLGRGKHHEISEEGYQEKKCSATTLLRRSLSWTVWLARANCSPSCSKPWEDRRCTASAATSRSLQTRKSFQEVHK</sequence>
<comment type="caution">
    <text evidence="1">The sequence shown here is derived from an EMBL/GenBank/DDBJ whole genome shotgun (WGS) entry which is preliminary data.</text>
</comment>
<evidence type="ECO:0000313" key="2">
    <source>
        <dbReference type="Proteomes" id="UP001054945"/>
    </source>
</evidence>
<dbReference type="EMBL" id="BPLR01008975">
    <property type="protein sequence ID" value="GIY28666.1"/>
    <property type="molecule type" value="Genomic_DNA"/>
</dbReference>